<accession>A0A2U1CGP8</accession>
<sequence>MKKIISLMLAVVMIVTLTACSSKTKDIEGTITGYVQVEEYTKPLVVIESNGKTYYLALVGNPIAYNHDEDAGLLTAIQNGEITDIKVSIDEAEKGKTLEIDGEKVTVWQSHQIYQVE</sequence>
<dbReference type="PROSITE" id="PS51257">
    <property type="entry name" value="PROKAR_LIPOPROTEIN"/>
    <property type="match status" value="1"/>
</dbReference>
<feature type="signal peptide" evidence="1">
    <location>
        <begin position="1"/>
        <end position="21"/>
    </location>
</feature>
<comment type="caution">
    <text evidence="2">The sequence shown here is derived from an EMBL/GenBank/DDBJ whole genome shotgun (WGS) entry which is preliminary data.</text>
</comment>
<dbReference type="GeneID" id="93227687"/>
<evidence type="ECO:0000313" key="2">
    <source>
        <dbReference type="EMBL" id="PVY60070.1"/>
    </source>
</evidence>
<keyword evidence="1" id="KW-0732">Signal</keyword>
<feature type="chain" id="PRO_5038502536" description="Lipoprotein" evidence="1">
    <location>
        <begin position="22"/>
        <end position="117"/>
    </location>
</feature>
<gene>
    <name evidence="2" type="ORF">C7373_101587</name>
</gene>
<evidence type="ECO:0008006" key="4">
    <source>
        <dbReference type="Google" id="ProtNLM"/>
    </source>
</evidence>
<dbReference type="EMBL" id="QEKK01000001">
    <property type="protein sequence ID" value="PVY60070.1"/>
    <property type="molecule type" value="Genomic_DNA"/>
</dbReference>
<name>A0A2U1CGP8_9FIRM</name>
<organism evidence="2 3">
    <name type="scientific">Intestinimonas butyriciproducens</name>
    <dbReference type="NCBI Taxonomy" id="1297617"/>
    <lineage>
        <taxon>Bacteria</taxon>
        <taxon>Bacillati</taxon>
        <taxon>Bacillota</taxon>
        <taxon>Clostridia</taxon>
        <taxon>Eubacteriales</taxon>
        <taxon>Intestinimonas</taxon>
    </lineage>
</organism>
<dbReference type="AlphaFoldDB" id="A0A2U1CGP8"/>
<reference evidence="2 3" key="1">
    <citation type="submission" date="2018-04" db="EMBL/GenBank/DDBJ databases">
        <title>Genomic Encyclopedia of Type Strains, Phase IV (KMG-IV): sequencing the most valuable type-strain genomes for metagenomic binning, comparative biology and taxonomic classification.</title>
        <authorList>
            <person name="Goeker M."/>
        </authorList>
    </citation>
    <scope>NUCLEOTIDE SEQUENCE [LARGE SCALE GENOMIC DNA]</scope>
    <source>
        <strain evidence="2 3">DSM 26588</strain>
    </source>
</reference>
<evidence type="ECO:0000256" key="1">
    <source>
        <dbReference type="SAM" id="SignalP"/>
    </source>
</evidence>
<proteinExistence type="predicted"/>
<dbReference type="Proteomes" id="UP000245778">
    <property type="component" value="Unassembled WGS sequence"/>
</dbReference>
<protein>
    <recommendedName>
        <fullName evidence="4">Lipoprotein</fullName>
    </recommendedName>
</protein>
<dbReference type="RefSeq" id="WP_116721601.1">
    <property type="nucleotide sequence ID" value="NZ_CP011524.1"/>
</dbReference>
<evidence type="ECO:0000313" key="3">
    <source>
        <dbReference type="Proteomes" id="UP000245778"/>
    </source>
</evidence>